<organism evidence="2 3">
    <name type="scientific">Halorhodospira halochloris</name>
    <name type="common">Ectothiorhodospira halochloris</name>
    <dbReference type="NCBI Taxonomy" id="1052"/>
    <lineage>
        <taxon>Bacteria</taxon>
        <taxon>Pseudomonadati</taxon>
        <taxon>Pseudomonadota</taxon>
        <taxon>Gammaproteobacteria</taxon>
        <taxon>Chromatiales</taxon>
        <taxon>Ectothiorhodospiraceae</taxon>
        <taxon>Halorhodospira</taxon>
    </lineage>
</organism>
<dbReference type="AlphaFoldDB" id="A0A2Z6EZI9"/>
<gene>
    <name evidence="2" type="ORF">HH1059_11990</name>
</gene>
<evidence type="ECO:0000256" key="1">
    <source>
        <dbReference type="SAM" id="Phobius"/>
    </source>
</evidence>
<dbReference type="RefSeq" id="WP_274521809.1">
    <property type="nucleotide sequence ID" value="NZ_AP017372.2"/>
</dbReference>
<keyword evidence="1" id="KW-0812">Transmembrane</keyword>
<keyword evidence="1" id="KW-1133">Transmembrane helix</keyword>
<reference evidence="2" key="1">
    <citation type="submission" date="2016-02" db="EMBL/GenBank/DDBJ databases">
        <title>Halorhodospira halochloris DSM-1059 complete genome, version 2.</title>
        <authorList>
            <person name="Tsukatani Y."/>
        </authorList>
    </citation>
    <scope>NUCLEOTIDE SEQUENCE</scope>
    <source>
        <strain evidence="2">DSM 1059</strain>
    </source>
</reference>
<name>A0A2Z6EZI9_HALHR</name>
<accession>A0A2Z6EZI9</accession>
<proteinExistence type="predicted"/>
<evidence type="ECO:0000313" key="2">
    <source>
        <dbReference type="EMBL" id="BBE11051.1"/>
    </source>
</evidence>
<dbReference type="Proteomes" id="UP000218890">
    <property type="component" value="Chromosome"/>
</dbReference>
<dbReference type="EMBL" id="AP017372">
    <property type="protein sequence ID" value="BBE11051.1"/>
    <property type="molecule type" value="Genomic_DNA"/>
</dbReference>
<dbReference type="KEGG" id="hhk:HH1059_11990"/>
<feature type="transmembrane region" description="Helical" evidence="1">
    <location>
        <begin position="21"/>
        <end position="41"/>
    </location>
</feature>
<evidence type="ECO:0000313" key="3">
    <source>
        <dbReference type="Proteomes" id="UP000218890"/>
    </source>
</evidence>
<keyword evidence="3" id="KW-1185">Reference proteome</keyword>
<keyword evidence="1" id="KW-0472">Membrane</keyword>
<protein>
    <submittedName>
        <fullName evidence="2">Uncharacterized protein</fullName>
    </submittedName>
</protein>
<sequence>MMDRIRDTVRDLAEPGGIRRHPVIAGILSLLVALVIVGLIMRPM</sequence>